<dbReference type="Gene3D" id="3.90.1200.10">
    <property type="match status" value="1"/>
</dbReference>
<dbReference type="Pfam" id="PF01636">
    <property type="entry name" value="APH"/>
    <property type="match status" value="1"/>
</dbReference>
<dbReference type="PANTHER" id="PTHR21310:SF15">
    <property type="entry name" value="AMINOGLYCOSIDE PHOSPHOTRANSFERASE DOMAIN-CONTAINING PROTEIN"/>
    <property type="match status" value="1"/>
</dbReference>
<keyword evidence="3" id="KW-1185">Reference proteome</keyword>
<dbReference type="EMBL" id="CP137305">
    <property type="protein sequence ID" value="WQF75115.1"/>
    <property type="molecule type" value="Genomic_DNA"/>
</dbReference>
<dbReference type="SUPFAM" id="SSF56112">
    <property type="entry name" value="Protein kinase-like (PK-like)"/>
    <property type="match status" value="1"/>
</dbReference>
<evidence type="ECO:0000313" key="2">
    <source>
        <dbReference type="EMBL" id="WQF75115.1"/>
    </source>
</evidence>
<accession>A0AAX4HVM2</accession>
<dbReference type="AlphaFoldDB" id="A0AAX4HVM2"/>
<dbReference type="InterPro" id="IPR051678">
    <property type="entry name" value="AGP_Transferase"/>
</dbReference>
<gene>
    <name evidence="2" type="ORF">CDEST_00129</name>
</gene>
<dbReference type="Proteomes" id="UP001322277">
    <property type="component" value="Chromosome 1"/>
</dbReference>
<evidence type="ECO:0000259" key="1">
    <source>
        <dbReference type="Pfam" id="PF01636"/>
    </source>
</evidence>
<name>A0AAX4HVM2_9PEZI</name>
<dbReference type="InterPro" id="IPR002575">
    <property type="entry name" value="Aminoglycoside_PTrfase"/>
</dbReference>
<sequence>MESEIVKLATKIYITTPSTFTKKEYAPAERPTDIQGKPIVWKWASERLQNEGRALAFIKDHTTIPVPRVIQCGPDSDGIMCLEVQYIDGILCDVVGERCRMPLDQAHTTGHCTECQKIASENTNIFIETKVIPQLRLLRSNKTGLNGVVIPPPRIEQFDCRDAWPPKKCSKGEEYVFCHGDLTRSNILLDPNTLMVKSIIDWESAGFFPEELELSLWRLNYDEYMKTFEDTDKIKQEIELITA</sequence>
<organism evidence="2 3">
    <name type="scientific">Colletotrichum destructivum</name>
    <dbReference type="NCBI Taxonomy" id="34406"/>
    <lineage>
        <taxon>Eukaryota</taxon>
        <taxon>Fungi</taxon>
        <taxon>Dikarya</taxon>
        <taxon>Ascomycota</taxon>
        <taxon>Pezizomycotina</taxon>
        <taxon>Sordariomycetes</taxon>
        <taxon>Hypocreomycetidae</taxon>
        <taxon>Glomerellales</taxon>
        <taxon>Glomerellaceae</taxon>
        <taxon>Colletotrichum</taxon>
        <taxon>Colletotrichum destructivum species complex</taxon>
    </lineage>
</organism>
<protein>
    <submittedName>
        <fullName evidence="2">Aminoglycoside phosphotransferase, protein kinase-like domain superfamily</fullName>
    </submittedName>
</protein>
<evidence type="ECO:0000313" key="3">
    <source>
        <dbReference type="Proteomes" id="UP001322277"/>
    </source>
</evidence>
<dbReference type="InterPro" id="IPR011009">
    <property type="entry name" value="Kinase-like_dom_sf"/>
</dbReference>
<dbReference type="GeneID" id="87936632"/>
<proteinExistence type="predicted"/>
<feature type="domain" description="Aminoglycoside phosphotransferase" evidence="1">
    <location>
        <begin position="43"/>
        <end position="207"/>
    </location>
</feature>
<reference evidence="3" key="1">
    <citation type="journal article" date="2023" name="bioRxiv">
        <title>Complete genome of the Medicago anthracnose fungus, Colletotrichum destructivum, reveals a mini-chromosome-like region within a core chromosome.</title>
        <authorList>
            <person name="Lapalu N."/>
            <person name="Simon A."/>
            <person name="Lu A."/>
            <person name="Plaumann P.-L."/>
            <person name="Amselem J."/>
            <person name="Pigne S."/>
            <person name="Auger A."/>
            <person name="Koch C."/>
            <person name="Dallery J.-F."/>
            <person name="O'Connell R.J."/>
        </authorList>
    </citation>
    <scope>NUCLEOTIDE SEQUENCE [LARGE SCALE GENOMIC DNA]</scope>
    <source>
        <strain evidence="3">CBS 520.97</strain>
    </source>
</reference>
<dbReference type="KEGG" id="cdet:87936632"/>
<dbReference type="PANTHER" id="PTHR21310">
    <property type="entry name" value="AMINOGLYCOSIDE PHOSPHOTRANSFERASE-RELATED-RELATED"/>
    <property type="match status" value="1"/>
</dbReference>
<dbReference type="RefSeq" id="XP_062772339.1">
    <property type="nucleotide sequence ID" value="XM_062916288.1"/>
</dbReference>